<keyword evidence="1" id="KW-0812">Transmembrane</keyword>
<accession>A0A164WMS1</accession>
<proteinExistence type="predicted"/>
<evidence type="ECO:0000313" key="3">
    <source>
        <dbReference type="EMBL" id="KZS95189.1"/>
    </source>
</evidence>
<feature type="domain" description="DUF6533" evidence="2">
    <location>
        <begin position="26"/>
        <end position="51"/>
    </location>
</feature>
<dbReference type="OrthoDB" id="3349377at2759"/>
<feature type="transmembrane region" description="Helical" evidence="1">
    <location>
        <begin position="170"/>
        <end position="197"/>
    </location>
</feature>
<evidence type="ECO:0000256" key="1">
    <source>
        <dbReference type="SAM" id="Phobius"/>
    </source>
</evidence>
<evidence type="ECO:0000259" key="2">
    <source>
        <dbReference type="Pfam" id="PF20151"/>
    </source>
</evidence>
<dbReference type="Pfam" id="PF20151">
    <property type="entry name" value="DUF6533"/>
    <property type="match status" value="1"/>
</dbReference>
<keyword evidence="4" id="KW-1185">Reference proteome</keyword>
<evidence type="ECO:0000313" key="4">
    <source>
        <dbReference type="Proteomes" id="UP000076722"/>
    </source>
</evidence>
<gene>
    <name evidence="3" type="ORF">SISNIDRAFT_464842</name>
</gene>
<organism evidence="3 4">
    <name type="scientific">Sistotremastrum niveocremeum HHB9708</name>
    <dbReference type="NCBI Taxonomy" id="1314777"/>
    <lineage>
        <taxon>Eukaryota</taxon>
        <taxon>Fungi</taxon>
        <taxon>Dikarya</taxon>
        <taxon>Basidiomycota</taxon>
        <taxon>Agaricomycotina</taxon>
        <taxon>Agaricomycetes</taxon>
        <taxon>Sistotremastrales</taxon>
        <taxon>Sistotremastraceae</taxon>
        <taxon>Sertulicium</taxon>
        <taxon>Sertulicium niveocremeum</taxon>
    </lineage>
</organism>
<keyword evidence="1" id="KW-0472">Membrane</keyword>
<name>A0A164WMS1_9AGAM</name>
<dbReference type="InterPro" id="IPR045340">
    <property type="entry name" value="DUF6533"/>
</dbReference>
<protein>
    <recommendedName>
        <fullName evidence="2">DUF6533 domain-containing protein</fullName>
    </recommendedName>
</protein>
<dbReference type="EMBL" id="KV419402">
    <property type="protein sequence ID" value="KZS95189.1"/>
    <property type="molecule type" value="Genomic_DNA"/>
</dbReference>
<keyword evidence="1" id="KW-1133">Transmembrane helix</keyword>
<reference evidence="3 4" key="1">
    <citation type="journal article" date="2016" name="Mol. Biol. Evol.">
        <title>Comparative Genomics of Early-Diverging Mushroom-Forming Fungi Provides Insights into the Origins of Lignocellulose Decay Capabilities.</title>
        <authorList>
            <person name="Nagy L.G."/>
            <person name="Riley R."/>
            <person name="Tritt A."/>
            <person name="Adam C."/>
            <person name="Daum C."/>
            <person name="Floudas D."/>
            <person name="Sun H."/>
            <person name="Yadav J.S."/>
            <person name="Pangilinan J."/>
            <person name="Larsson K.H."/>
            <person name="Matsuura K."/>
            <person name="Barry K."/>
            <person name="Labutti K."/>
            <person name="Kuo R."/>
            <person name="Ohm R.A."/>
            <person name="Bhattacharya S.S."/>
            <person name="Shirouzu T."/>
            <person name="Yoshinaga Y."/>
            <person name="Martin F.M."/>
            <person name="Grigoriev I.V."/>
            <person name="Hibbett D.S."/>
        </authorList>
    </citation>
    <scope>NUCLEOTIDE SEQUENCE [LARGE SCALE GENOMIC DNA]</scope>
    <source>
        <strain evidence="3 4">HHB9708</strain>
    </source>
</reference>
<dbReference type="AlphaFoldDB" id="A0A164WMS1"/>
<sequence length="280" mass="31162">MSTPVEDSMHELVVILDEANIRLQTEVASLTMLLYDWMLTFNLEVNHVWLRATLSDPRVESEKRIQHPEIVVFGVLAMPDPSRKLSLLYVNLAAGNTVQIRNAEASIINEIGPGIPMCGVTDKLEFLWTFWLPIIVFETLAFSLAAYIAIRKWGIKMLPGEQNATIGEKLVAVFFYDSFIYFSCVFVLFIALCFLYRYTSFSVFSMVIAPVFALGSILANHMLLNLPSTYEKTRHELNLTLPIPLSSIKFEGPSAPVSSSVDNSVGSTNAAESQLSSVAV</sequence>
<dbReference type="Proteomes" id="UP000076722">
    <property type="component" value="Unassembled WGS sequence"/>
</dbReference>
<feature type="transmembrane region" description="Helical" evidence="1">
    <location>
        <begin position="203"/>
        <end position="224"/>
    </location>
</feature>
<feature type="transmembrane region" description="Helical" evidence="1">
    <location>
        <begin position="126"/>
        <end position="150"/>
    </location>
</feature>